<feature type="transmembrane region" description="Helical" evidence="6">
    <location>
        <begin position="235"/>
        <end position="257"/>
    </location>
</feature>
<dbReference type="InterPro" id="IPR022791">
    <property type="entry name" value="L-PG_synthase/AglD"/>
</dbReference>
<dbReference type="Pfam" id="PF03706">
    <property type="entry name" value="LPG_synthase_TM"/>
    <property type="match status" value="1"/>
</dbReference>
<reference evidence="7 8" key="1">
    <citation type="submission" date="2019-04" db="EMBL/GenBank/DDBJ databases">
        <title>Genome sequencing of Clostridium botulinum Groups I-IV and Clostridium butyricum.</title>
        <authorList>
            <person name="Brunt J."/>
            <person name="Van Vliet A.H.M."/>
            <person name="Stringer S.C."/>
            <person name="Carter A.T."/>
            <person name="Peck M.W."/>
        </authorList>
    </citation>
    <scope>NUCLEOTIDE SEQUENCE [LARGE SCALE GENOMIC DNA]</scope>
    <source>
        <strain evidence="7 8">IFR 18/094</strain>
    </source>
</reference>
<dbReference type="PANTHER" id="PTHR37693:SF1">
    <property type="entry name" value="INTEGRAL MEMBRANE PROTEIN"/>
    <property type="match status" value="1"/>
</dbReference>
<feature type="transmembrane region" description="Helical" evidence="6">
    <location>
        <begin position="154"/>
        <end position="175"/>
    </location>
</feature>
<dbReference type="AlphaFoldDB" id="A0A6M0RBX3"/>
<comment type="caution">
    <text evidence="7">The sequence shown here is derived from an EMBL/GenBank/DDBJ whole genome shotgun (WGS) entry which is preliminary data.</text>
</comment>
<sequence length="346" mass="39849">MNKKKTMVYCIMFIVMTFFIYITLFKGQDFNKIFKVITLANPIILIFAFLLIILFILCEAFNINILLNSMNYKKSLINSIKYAIAGFFYSSITPSSTGGQPMQLYKMKRDGINLYHSTLILLVELACFQTITLIFGFISLIWIKATSMQIPDFIRFLAGIGFSINALILIGIWISIFSKEFLLKIYHIIHFLINKAFFISDTQRKKLCYCAKSNLDKYNECASFFKTQPFLILKCLFITTIQVGAMFSIPYMVYLALNKSPTSYTNMFMMQSIVYSASSFIPLPGASGVSENNYIHLFSKIYPIEVLNSGVIITRCVNFYFPLILSFGILLCIQIVYKYNYKFKKT</sequence>
<evidence type="ECO:0000256" key="4">
    <source>
        <dbReference type="ARBA" id="ARBA00022989"/>
    </source>
</evidence>
<comment type="function">
    <text evidence="6">Catalyzes the transfer of a lysyl group from L-lysyl-tRNA(Lys) to membrane-bound phosphatidylglycerol (PG), which produces lysylphosphatidylglycerol (LPG), a major component of the bacterial membrane with a positive net charge. LPG synthesis contributes to bacterial virulence as it is involved in the resistance mechanism against cationic antimicrobial peptides (CAMP) produces by the host's immune system (defensins, cathelicidins) and by the competing microorganisms.</text>
</comment>
<keyword evidence="6" id="KW-0046">Antibiotic resistance</keyword>
<feature type="transmembrane region" description="Helical" evidence="6">
    <location>
        <begin position="44"/>
        <end position="67"/>
    </location>
</feature>
<dbReference type="NCBIfam" id="TIGR00374">
    <property type="entry name" value="flippase-like domain"/>
    <property type="match status" value="1"/>
</dbReference>
<keyword evidence="8" id="KW-1185">Reference proteome</keyword>
<evidence type="ECO:0000313" key="8">
    <source>
        <dbReference type="Proteomes" id="UP000473885"/>
    </source>
</evidence>
<name>A0A6M0RBX3_9CLOT</name>
<feature type="transmembrane region" description="Helical" evidence="6">
    <location>
        <begin position="7"/>
        <end position="24"/>
    </location>
</feature>
<comment type="similarity">
    <text evidence="6">Belongs to the LPG synthase family.</text>
</comment>
<proteinExistence type="inferred from homology"/>
<keyword evidence="4 6" id="KW-1133">Transmembrane helix</keyword>
<keyword evidence="5 6" id="KW-0472">Membrane</keyword>
<dbReference type="Proteomes" id="UP000473885">
    <property type="component" value="Unassembled WGS sequence"/>
</dbReference>
<accession>A0A6M0RBX3</accession>
<evidence type="ECO:0000256" key="6">
    <source>
        <dbReference type="RuleBase" id="RU363042"/>
    </source>
</evidence>
<evidence type="ECO:0000256" key="2">
    <source>
        <dbReference type="ARBA" id="ARBA00022475"/>
    </source>
</evidence>
<dbReference type="GO" id="GO:0050071">
    <property type="term" value="F:phosphatidylglycerol lysyltransferase activity"/>
    <property type="evidence" value="ECO:0007669"/>
    <property type="project" value="UniProtKB-EC"/>
</dbReference>
<dbReference type="PANTHER" id="PTHR37693">
    <property type="entry name" value="PHOSPHATIDYLGLYCEROL LYSYLTRANSFERASE"/>
    <property type="match status" value="1"/>
</dbReference>
<dbReference type="GO" id="GO:0006629">
    <property type="term" value="P:lipid metabolic process"/>
    <property type="evidence" value="ECO:0007669"/>
    <property type="project" value="UniProtKB-KW"/>
</dbReference>
<evidence type="ECO:0000256" key="3">
    <source>
        <dbReference type="ARBA" id="ARBA00022692"/>
    </source>
</evidence>
<comment type="subcellular location">
    <subcellularLocation>
        <location evidence="1 6">Cell membrane</location>
        <topology evidence="1 6">Multi-pass membrane protein</topology>
    </subcellularLocation>
</comment>
<protein>
    <recommendedName>
        <fullName evidence="6">Phosphatidylglycerol lysyltransferase</fullName>
        <ecNumber evidence="6">2.3.2.3</ecNumber>
    </recommendedName>
    <alternativeName>
        <fullName evidence="6">Lysylphosphatidylglycerol synthase</fullName>
    </alternativeName>
</protein>
<feature type="transmembrane region" description="Helical" evidence="6">
    <location>
        <begin position="79"/>
        <end position="99"/>
    </location>
</feature>
<keyword evidence="2" id="KW-1003">Cell membrane</keyword>
<dbReference type="GO" id="GO:0046677">
    <property type="term" value="P:response to antibiotic"/>
    <property type="evidence" value="ECO:0007669"/>
    <property type="project" value="UniProtKB-KW"/>
</dbReference>
<comment type="catalytic activity">
    <reaction evidence="6">
        <text>L-lysyl-tRNA(Lys) + a 1,2-diacyl-sn-glycero-3-phospho-(1'-sn-glycerol) = a 1,2-diacyl-sn-glycero-3-phospho-1'-(3'-O-L-lysyl)-sn-glycerol + tRNA(Lys)</text>
        <dbReference type="Rhea" id="RHEA:10668"/>
        <dbReference type="Rhea" id="RHEA-COMP:9696"/>
        <dbReference type="Rhea" id="RHEA-COMP:9697"/>
        <dbReference type="ChEBI" id="CHEBI:64716"/>
        <dbReference type="ChEBI" id="CHEBI:75792"/>
        <dbReference type="ChEBI" id="CHEBI:78442"/>
        <dbReference type="ChEBI" id="CHEBI:78529"/>
        <dbReference type="EC" id="2.3.2.3"/>
    </reaction>
</comment>
<organism evidence="7 8">
    <name type="scientific">Clostridium niameyense</name>
    <dbReference type="NCBI Taxonomy" id="1622073"/>
    <lineage>
        <taxon>Bacteria</taxon>
        <taxon>Bacillati</taxon>
        <taxon>Bacillota</taxon>
        <taxon>Clostridia</taxon>
        <taxon>Eubacteriales</taxon>
        <taxon>Clostridiaceae</taxon>
        <taxon>Clostridium</taxon>
    </lineage>
</organism>
<keyword evidence="6" id="KW-0808">Transferase</keyword>
<evidence type="ECO:0000256" key="5">
    <source>
        <dbReference type="ARBA" id="ARBA00023136"/>
    </source>
</evidence>
<dbReference type="EMBL" id="SXDP01000012">
    <property type="protein sequence ID" value="NEZ47744.1"/>
    <property type="molecule type" value="Genomic_DNA"/>
</dbReference>
<evidence type="ECO:0000256" key="1">
    <source>
        <dbReference type="ARBA" id="ARBA00004651"/>
    </source>
</evidence>
<dbReference type="GO" id="GO:0005886">
    <property type="term" value="C:plasma membrane"/>
    <property type="evidence" value="ECO:0007669"/>
    <property type="project" value="UniProtKB-SubCell"/>
</dbReference>
<feature type="transmembrane region" description="Helical" evidence="6">
    <location>
        <begin position="319"/>
        <end position="337"/>
    </location>
</feature>
<dbReference type="EC" id="2.3.2.3" evidence="6"/>
<keyword evidence="6" id="KW-0443">Lipid metabolism</keyword>
<gene>
    <name evidence="6" type="primary">mprF</name>
    <name evidence="7" type="ORF">FDF74_11190</name>
</gene>
<keyword evidence="3 6" id="KW-0812">Transmembrane</keyword>
<feature type="transmembrane region" description="Helical" evidence="6">
    <location>
        <begin position="119"/>
        <end position="142"/>
    </location>
</feature>
<evidence type="ECO:0000313" key="7">
    <source>
        <dbReference type="EMBL" id="NEZ47744.1"/>
    </source>
</evidence>